<evidence type="ECO:0000313" key="3">
    <source>
        <dbReference type="Proteomes" id="UP000094849"/>
    </source>
</evidence>
<feature type="signal peptide" evidence="1">
    <location>
        <begin position="1"/>
        <end position="23"/>
    </location>
</feature>
<sequence>MKMNKIALACGIAMLGLSSIAAADISANIGVTSNYVWRGLTQSANSTAFSGGIDYSHESGLYAGTWISEAWDDYELDFYGGYGGEISGVSYDAGLIYYSYSSDSESDFAEVNANVGWNFLSAGVAYVISAEDAVEAVEEDLYFYIGAGFDLPEDFSIGLTVGFVEPDGDDDADADDYTHYQIDLSKSAGDFGDVTFSLSDTDLDDTDAPGEDSDMRFFVSYSKEF</sequence>
<dbReference type="OrthoDB" id="9793561at2"/>
<keyword evidence="3" id="KW-1185">Reference proteome</keyword>
<feature type="chain" id="PRO_5009119038" description="Outer membrane protein beta-barrel domain-containing protein" evidence="1">
    <location>
        <begin position="24"/>
        <end position="225"/>
    </location>
</feature>
<dbReference type="Proteomes" id="UP000094849">
    <property type="component" value="Unassembled WGS sequence"/>
</dbReference>
<organism evidence="2 3">
    <name type="scientific">Candidatus Thiodiazotropha endoloripes</name>
    <dbReference type="NCBI Taxonomy" id="1818881"/>
    <lineage>
        <taxon>Bacteria</taxon>
        <taxon>Pseudomonadati</taxon>
        <taxon>Pseudomonadota</taxon>
        <taxon>Gammaproteobacteria</taxon>
        <taxon>Chromatiales</taxon>
        <taxon>Sedimenticolaceae</taxon>
        <taxon>Candidatus Thiodiazotropha</taxon>
    </lineage>
</organism>
<dbReference type="EMBL" id="LVJZ01000003">
    <property type="protein sequence ID" value="ODB96065.1"/>
    <property type="molecule type" value="Genomic_DNA"/>
</dbReference>
<dbReference type="RefSeq" id="WP_069003170.1">
    <property type="nucleotide sequence ID" value="NZ_LVJW01000006.1"/>
</dbReference>
<reference evidence="2 3" key="1">
    <citation type="submission" date="2016-03" db="EMBL/GenBank/DDBJ databases">
        <title>Chemosynthetic sulphur-oxidizing symbionts of marine invertebrate animals are capable of nitrogen fixation.</title>
        <authorList>
            <person name="Petersen J.M."/>
            <person name="Kemper A."/>
            <person name="Gruber-Vodicka H."/>
            <person name="Cardini U."/>
            <person name="Geest Mvander."/>
            <person name="Kleiner M."/>
            <person name="Bulgheresi S."/>
            <person name="Fussmann M."/>
            <person name="Herbold C."/>
            <person name="Seah B.K.B."/>
            <person name="Antony C.Paul."/>
            <person name="Liu D."/>
            <person name="Belitz A."/>
            <person name="Weber M."/>
        </authorList>
    </citation>
    <scope>NUCLEOTIDE SEQUENCE [LARGE SCALE GENOMIC DNA]</scope>
    <source>
        <strain evidence="2">G_D</strain>
    </source>
</reference>
<dbReference type="InterPro" id="IPR010239">
    <property type="entry name" value="CHP02001"/>
</dbReference>
<evidence type="ECO:0000256" key="1">
    <source>
        <dbReference type="SAM" id="SignalP"/>
    </source>
</evidence>
<protein>
    <recommendedName>
        <fullName evidence="4">Outer membrane protein beta-barrel domain-containing protein</fullName>
    </recommendedName>
</protein>
<comment type="caution">
    <text evidence="2">The sequence shown here is derived from an EMBL/GenBank/DDBJ whole genome shotgun (WGS) entry which is preliminary data.</text>
</comment>
<dbReference type="AlphaFoldDB" id="A0A1E2UNE2"/>
<evidence type="ECO:0000313" key="2">
    <source>
        <dbReference type="EMBL" id="ODB96065.1"/>
    </source>
</evidence>
<dbReference type="Pfam" id="PF09694">
    <property type="entry name" value="Gcw_chp"/>
    <property type="match status" value="1"/>
</dbReference>
<gene>
    <name evidence="2" type="ORF">A3196_04380</name>
</gene>
<dbReference type="NCBIfam" id="TIGR02001">
    <property type="entry name" value="gcw_chp"/>
    <property type="match status" value="1"/>
</dbReference>
<accession>A0A1E2UNE2</accession>
<name>A0A1E2UNE2_9GAMM</name>
<keyword evidence="1" id="KW-0732">Signal</keyword>
<dbReference type="STRING" id="1818881.A3196_04380"/>
<proteinExistence type="predicted"/>
<evidence type="ECO:0008006" key="4">
    <source>
        <dbReference type="Google" id="ProtNLM"/>
    </source>
</evidence>